<gene>
    <name evidence="2" type="ORF">FISHEDRAFT_36980</name>
</gene>
<evidence type="ECO:0000313" key="2">
    <source>
        <dbReference type="EMBL" id="KIY51457.1"/>
    </source>
</evidence>
<dbReference type="Proteomes" id="UP000054144">
    <property type="component" value="Unassembled WGS sequence"/>
</dbReference>
<accession>A0A0D7AIP6</accession>
<dbReference type="AlphaFoldDB" id="A0A0D7AIP6"/>
<dbReference type="PANTHER" id="PTHR41774:SF1">
    <property type="entry name" value="NGG1P INTERACTING FACTOR NIF3"/>
    <property type="match status" value="1"/>
</dbReference>
<keyword evidence="3" id="KW-1185">Reference proteome</keyword>
<organism evidence="2 3">
    <name type="scientific">Fistulina hepatica ATCC 64428</name>
    <dbReference type="NCBI Taxonomy" id="1128425"/>
    <lineage>
        <taxon>Eukaryota</taxon>
        <taxon>Fungi</taxon>
        <taxon>Dikarya</taxon>
        <taxon>Basidiomycota</taxon>
        <taxon>Agaricomycotina</taxon>
        <taxon>Agaricomycetes</taxon>
        <taxon>Agaricomycetidae</taxon>
        <taxon>Agaricales</taxon>
        <taxon>Fistulinaceae</taxon>
        <taxon>Fistulina</taxon>
    </lineage>
</organism>
<name>A0A0D7AIP6_9AGAR</name>
<dbReference type="InterPro" id="IPR036069">
    <property type="entry name" value="DUF34/NIF3_sf"/>
</dbReference>
<reference evidence="2 3" key="1">
    <citation type="journal article" date="2015" name="Fungal Genet. Biol.">
        <title>Evolution of novel wood decay mechanisms in Agaricales revealed by the genome sequences of Fistulina hepatica and Cylindrobasidium torrendii.</title>
        <authorList>
            <person name="Floudas D."/>
            <person name="Held B.W."/>
            <person name="Riley R."/>
            <person name="Nagy L.G."/>
            <person name="Koehler G."/>
            <person name="Ransdell A.S."/>
            <person name="Younus H."/>
            <person name="Chow J."/>
            <person name="Chiniquy J."/>
            <person name="Lipzen A."/>
            <person name="Tritt A."/>
            <person name="Sun H."/>
            <person name="Haridas S."/>
            <person name="LaButti K."/>
            <person name="Ohm R.A."/>
            <person name="Kues U."/>
            <person name="Blanchette R.A."/>
            <person name="Grigoriev I.V."/>
            <person name="Minto R.E."/>
            <person name="Hibbett D.S."/>
        </authorList>
    </citation>
    <scope>NUCLEOTIDE SEQUENCE [LARGE SCALE GENOMIC DNA]</scope>
    <source>
        <strain evidence="2 3">ATCC 64428</strain>
    </source>
</reference>
<protein>
    <recommendedName>
        <fullName evidence="1">ATP phosphoribosyltransferase</fullName>
    </recommendedName>
</protein>
<sequence length="120" mass="12893">MASTASGSLSRCYKLVFFSPSSATAGVLQHLFSKFPNNVGKIGNYEGCAFVSPGTGQFRPVAGANPTIGIVGKIAHVQEDRVEVRISGNSSDVLEAIIRELKTAHPYEEVAYDVYKLEKV</sequence>
<dbReference type="InterPro" id="IPR015867">
    <property type="entry name" value="N-reg_PII/ATP_PRibTrfase_C"/>
</dbReference>
<dbReference type="OrthoDB" id="15981at2759"/>
<evidence type="ECO:0000313" key="3">
    <source>
        <dbReference type="Proteomes" id="UP000054144"/>
    </source>
</evidence>
<proteinExistence type="predicted"/>
<evidence type="ECO:0000256" key="1">
    <source>
        <dbReference type="ARBA" id="ARBA00020998"/>
    </source>
</evidence>
<dbReference type="SUPFAM" id="SSF102705">
    <property type="entry name" value="NIF3 (NGG1p interacting factor 3)-like"/>
    <property type="match status" value="1"/>
</dbReference>
<dbReference type="Gene3D" id="3.30.70.120">
    <property type="match status" value="1"/>
</dbReference>
<dbReference type="PANTHER" id="PTHR41774">
    <property type="match status" value="1"/>
</dbReference>
<dbReference type="EMBL" id="KN881650">
    <property type="protein sequence ID" value="KIY51457.1"/>
    <property type="molecule type" value="Genomic_DNA"/>
</dbReference>